<accession>A0ABS3QMB2</accession>
<dbReference type="Proteomes" id="UP000664369">
    <property type="component" value="Unassembled WGS sequence"/>
</dbReference>
<dbReference type="EMBL" id="JAGETZ010000017">
    <property type="protein sequence ID" value="MBO2012403.1"/>
    <property type="molecule type" value="Genomic_DNA"/>
</dbReference>
<name>A0ABS3QMB2_9BACT</name>
<evidence type="ECO:0008006" key="3">
    <source>
        <dbReference type="Google" id="ProtNLM"/>
    </source>
</evidence>
<gene>
    <name evidence="1" type="ORF">J4E00_25300</name>
</gene>
<protein>
    <recommendedName>
        <fullName evidence="3">DUF4019 domain-containing protein</fullName>
    </recommendedName>
</protein>
<keyword evidence="2" id="KW-1185">Reference proteome</keyword>
<proteinExistence type="predicted"/>
<sequence length="161" mass="17456">MIRWGMLAVIVGGIGLSTNAGRLGGHAGSRPAQGQAAWQFLNAVLHGNYQSAYSRLAPEVRQSISLGRFEAQARPIWKSGQRHGKVIELYKLGMRLGERGSSRLFYSFAFAADSSLKTPSELLEVTFRDTTTRAVLGFGLRNMATPGKRAIAAPAAKPLRK</sequence>
<organism evidence="1 2">
    <name type="scientific">Hymenobacter negativus</name>
    <dbReference type="NCBI Taxonomy" id="2795026"/>
    <lineage>
        <taxon>Bacteria</taxon>
        <taxon>Pseudomonadati</taxon>
        <taxon>Bacteroidota</taxon>
        <taxon>Cytophagia</taxon>
        <taxon>Cytophagales</taxon>
        <taxon>Hymenobacteraceae</taxon>
        <taxon>Hymenobacter</taxon>
    </lineage>
</organism>
<dbReference type="RefSeq" id="WP_208178143.1">
    <property type="nucleotide sequence ID" value="NZ_JAGETZ010000017.1"/>
</dbReference>
<comment type="caution">
    <text evidence="1">The sequence shown here is derived from an EMBL/GenBank/DDBJ whole genome shotgun (WGS) entry which is preliminary data.</text>
</comment>
<evidence type="ECO:0000313" key="2">
    <source>
        <dbReference type="Proteomes" id="UP000664369"/>
    </source>
</evidence>
<evidence type="ECO:0000313" key="1">
    <source>
        <dbReference type="EMBL" id="MBO2012403.1"/>
    </source>
</evidence>
<reference evidence="1 2" key="1">
    <citation type="submission" date="2021-03" db="EMBL/GenBank/DDBJ databases">
        <authorList>
            <person name="Kim M.K."/>
        </authorList>
    </citation>
    <scope>NUCLEOTIDE SEQUENCE [LARGE SCALE GENOMIC DNA]</scope>
    <source>
        <strain evidence="1 2">BT442</strain>
    </source>
</reference>